<dbReference type="PANTHER" id="PTHR48080">
    <property type="entry name" value="D-GALACTONATE DEHYDRATASE-RELATED"/>
    <property type="match status" value="1"/>
</dbReference>
<evidence type="ECO:0000259" key="1">
    <source>
        <dbReference type="Pfam" id="PF13378"/>
    </source>
</evidence>
<sequence precursor="true">MNMKRRLTIPPLAFAPPQSAGHPLEIVQFHAWRLKEPVSGRRYTVVELQSRSGETGYGEGGPVPAAEIVEARAAIQGRRVTESEFVRARLAGIPAMEAAVGNAMLDLFSKSRKVPIYQFLGGPTRFKARLLARLEGSDEASAAAPLERAKRQGFRAFTLPALQRDAMIPLQEYVDRVRAQVAKMQSMGGSTAEWVLDGAAAMTPGDAATVAKALERVHMIWFDEPTNVLTTDGLAKITDESVMPIGLGRKIHDIPAFQNLLRQASVNVLRPGLGLNSLTKIKRIAALAETHYVAVAPYHEGGPIGAMAGVQLAAALANSYAVDVPVPTADRDAAMRAELTSGNKEAAENGFAALMNRPGLGFEVNRKALDTYSEERI</sequence>
<dbReference type="eggNOG" id="COG4948">
    <property type="taxonomic scope" value="Bacteria"/>
</dbReference>
<dbReference type="InterPro" id="IPR034593">
    <property type="entry name" value="DgoD-like"/>
</dbReference>
<dbReference type="STRING" id="234267.Acid_6777"/>
<dbReference type="InterPro" id="IPR029065">
    <property type="entry name" value="Enolase_C-like"/>
</dbReference>
<dbReference type="Gene3D" id="3.30.390.10">
    <property type="entry name" value="Enolase-like, N-terminal domain"/>
    <property type="match status" value="1"/>
</dbReference>
<dbReference type="HOGENOM" id="CLU_733412_0_0_0"/>
<dbReference type="InParanoid" id="Q01RM3"/>
<reference evidence="2" key="1">
    <citation type="submission" date="2006-10" db="EMBL/GenBank/DDBJ databases">
        <title>Complete sequence of Solibacter usitatus Ellin6076.</title>
        <authorList>
            <consortium name="US DOE Joint Genome Institute"/>
            <person name="Copeland A."/>
            <person name="Lucas S."/>
            <person name="Lapidus A."/>
            <person name="Barry K."/>
            <person name="Detter J.C."/>
            <person name="Glavina del Rio T."/>
            <person name="Hammon N."/>
            <person name="Israni S."/>
            <person name="Dalin E."/>
            <person name="Tice H."/>
            <person name="Pitluck S."/>
            <person name="Thompson L.S."/>
            <person name="Brettin T."/>
            <person name="Bruce D."/>
            <person name="Han C."/>
            <person name="Tapia R."/>
            <person name="Gilna P."/>
            <person name="Schmutz J."/>
            <person name="Larimer F."/>
            <person name="Land M."/>
            <person name="Hauser L."/>
            <person name="Kyrpides N."/>
            <person name="Mikhailova N."/>
            <person name="Janssen P.H."/>
            <person name="Kuske C.R."/>
            <person name="Richardson P."/>
        </authorList>
    </citation>
    <scope>NUCLEOTIDE SEQUENCE</scope>
    <source>
        <strain evidence="2">Ellin6076</strain>
    </source>
</reference>
<name>Q01RM3_SOLUE</name>
<dbReference type="Gene3D" id="3.20.20.120">
    <property type="entry name" value="Enolase-like C-terminal domain"/>
    <property type="match status" value="1"/>
</dbReference>
<dbReference type="InterPro" id="IPR029017">
    <property type="entry name" value="Enolase-like_N"/>
</dbReference>
<dbReference type="Pfam" id="PF13378">
    <property type="entry name" value="MR_MLE_C"/>
    <property type="match status" value="1"/>
</dbReference>
<dbReference type="InterPro" id="IPR036849">
    <property type="entry name" value="Enolase-like_C_sf"/>
</dbReference>
<dbReference type="CDD" id="cd03316">
    <property type="entry name" value="MR_like"/>
    <property type="match status" value="1"/>
</dbReference>
<dbReference type="SUPFAM" id="SSF54826">
    <property type="entry name" value="Enolase N-terminal domain-like"/>
    <property type="match status" value="1"/>
</dbReference>
<proteinExistence type="predicted"/>
<dbReference type="KEGG" id="sus:Acid_6777"/>
<dbReference type="SMR" id="Q01RM3"/>
<dbReference type="PANTHER" id="PTHR48080:SF4">
    <property type="entry name" value="GLUCARATE DEHYDRATASE"/>
    <property type="match status" value="1"/>
</dbReference>
<gene>
    <name evidence="2" type="ordered locus">Acid_6777</name>
</gene>
<accession>Q01RM3</accession>
<protein>
    <submittedName>
        <fullName evidence="2">Mandelate racemase/muconate lactonizing enzyme, C-terminal domain protein</fullName>
    </submittedName>
</protein>
<dbReference type="SUPFAM" id="SSF51604">
    <property type="entry name" value="Enolase C-terminal domain-like"/>
    <property type="match status" value="1"/>
</dbReference>
<dbReference type="AlphaFoldDB" id="Q01RM3"/>
<feature type="domain" description="Enolase C-terminal" evidence="1">
    <location>
        <begin position="146"/>
        <end position="367"/>
    </location>
</feature>
<dbReference type="EMBL" id="CP000473">
    <property type="protein sequence ID" value="ABJ87697.1"/>
    <property type="molecule type" value="Genomic_DNA"/>
</dbReference>
<organism evidence="2">
    <name type="scientific">Solibacter usitatus (strain Ellin6076)</name>
    <dbReference type="NCBI Taxonomy" id="234267"/>
    <lineage>
        <taxon>Bacteria</taxon>
        <taxon>Pseudomonadati</taxon>
        <taxon>Acidobacteriota</taxon>
        <taxon>Terriglobia</taxon>
        <taxon>Bryobacterales</taxon>
        <taxon>Solibacteraceae</taxon>
        <taxon>Candidatus Solibacter</taxon>
    </lineage>
</organism>
<evidence type="ECO:0000313" key="2">
    <source>
        <dbReference type="EMBL" id="ABJ87697.1"/>
    </source>
</evidence>